<dbReference type="InterPro" id="IPR011043">
    <property type="entry name" value="Gal_Oxase/kelch_b-propeller"/>
</dbReference>
<protein>
    <submittedName>
        <fullName evidence="1">Uncharacterized protein</fullName>
    </submittedName>
</protein>
<name>A0A9X3XCB9_9BACT</name>
<evidence type="ECO:0000313" key="2">
    <source>
        <dbReference type="Proteomes" id="UP001151081"/>
    </source>
</evidence>
<dbReference type="Proteomes" id="UP001151081">
    <property type="component" value="Unassembled WGS sequence"/>
</dbReference>
<gene>
    <name evidence="1" type="ORF">KEG57_39950</name>
</gene>
<dbReference type="AlphaFoldDB" id="A0A9X3XCB9"/>
<keyword evidence="2" id="KW-1185">Reference proteome</keyword>
<evidence type="ECO:0000313" key="1">
    <source>
        <dbReference type="EMBL" id="MDC3986715.1"/>
    </source>
</evidence>
<dbReference type="RefSeq" id="WP_272426309.1">
    <property type="nucleotide sequence ID" value="NZ_JAGTJJ010000043.1"/>
</dbReference>
<comment type="caution">
    <text evidence="1">The sequence shown here is derived from an EMBL/GenBank/DDBJ whole genome shotgun (WGS) entry which is preliminary data.</text>
</comment>
<reference evidence="1 2" key="1">
    <citation type="submission" date="2021-04" db="EMBL/GenBank/DDBJ databases">
        <title>Genome analysis of Polyangium sp.</title>
        <authorList>
            <person name="Li Y."/>
            <person name="Wang J."/>
        </authorList>
    </citation>
    <scope>NUCLEOTIDE SEQUENCE [LARGE SCALE GENOMIC DNA]</scope>
    <source>
        <strain evidence="1 2">SDU14</strain>
    </source>
</reference>
<sequence length="393" mass="43260">MDAPLPDTVPPPGQIRNVNLNNLSDVSPCPANNCWYFSGGQQAPWRNWTGAAFASGFSTYGAMVYWGGGHGGGDDVSLYVFDFTSNKWSRVGPSNPETDYNSLVDPTWQDYLHEGSYIVPALHTYNLPAYVPPNKSGSGPKGSWLLPMLVRNGPPVSPHAVDLETGVWTRFSSAIGTIEASSPYTGVIEDTKRGKVFWAGSDEQAVNWFDFADTHPRTIHREAISWWWAQGAYYPRHIYVPEADMAVGFWTQYGQTKVLGEVLDMSSGVPVRKTFVVWPDHDVMSAGFGVDWCPITKKFYIYEGRGKNTVETLTPSSLDFTTATWTWGTETFGGDAPAWSTQGTGGGGDVALSKWRYIPLLKSFAWSDGVAYSAEVDGVMRDGIMQLWRPSGT</sequence>
<organism evidence="1 2">
    <name type="scientific">Polyangium jinanense</name>
    <dbReference type="NCBI Taxonomy" id="2829994"/>
    <lineage>
        <taxon>Bacteria</taxon>
        <taxon>Pseudomonadati</taxon>
        <taxon>Myxococcota</taxon>
        <taxon>Polyangia</taxon>
        <taxon>Polyangiales</taxon>
        <taxon>Polyangiaceae</taxon>
        <taxon>Polyangium</taxon>
    </lineage>
</organism>
<dbReference type="SUPFAM" id="SSF50965">
    <property type="entry name" value="Galactose oxidase, central domain"/>
    <property type="match status" value="1"/>
</dbReference>
<dbReference type="EMBL" id="JAGTJJ010000043">
    <property type="protein sequence ID" value="MDC3986715.1"/>
    <property type="molecule type" value="Genomic_DNA"/>
</dbReference>
<accession>A0A9X3XCB9</accession>
<proteinExistence type="predicted"/>